<feature type="transmembrane region" description="Helical" evidence="1">
    <location>
        <begin position="20"/>
        <end position="39"/>
    </location>
</feature>
<feature type="transmembrane region" description="Helical" evidence="1">
    <location>
        <begin position="160"/>
        <end position="183"/>
    </location>
</feature>
<evidence type="ECO:0000313" key="5">
    <source>
        <dbReference type="Proteomes" id="UP000014157"/>
    </source>
</evidence>
<name>R2SVI9_9ENTE</name>
<accession>R2SVI9</accession>
<keyword evidence="5" id="KW-1185">Reference proteome</keyword>
<reference evidence="3 5" key="2">
    <citation type="submission" date="2013-03" db="EMBL/GenBank/DDBJ databases">
        <title>The Genome Sequence of Enterococcus moraviensis BAA-383 (PacBio/Illumina hybrid assembly).</title>
        <authorList>
            <consortium name="The Broad Institute Genomics Platform"/>
            <consortium name="The Broad Institute Genome Sequencing Center for Infectious Disease"/>
            <person name="Earl A."/>
            <person name="Russ C."/>
            <person name="Gilmore M."/>
            <person name="Surin D."/>
            <person name="Walker B."/>
            <person name="Young S."/>
            <person name="Zeng Q."/>
            <person name="Gargeya S."/>
            <person name="Fitzgerald M."/>
            <person name="Haas B."/>
            <person name="Abouelleil A."/>
            <person name="Allen A.W."/>
            <person name="Alvarado L."/>
            <person name="Arachchi H.M."/>
            <person name="Berlin A.M."/>
            <person name="Chapman S.B."/>
            <person name="Gainer-Dewar J."/>
            <person name="Goldberg J."/>
            <person name="Griggs A."/>
            <person name="Gujja S."/>
            <person name="Hansen M."/>
            <person name="Howarth C."/>
            <person name="Imamovic A."/>
            <person name="Ireland A."/>
            <person name="Larimer J."/>
            <person name="McCowan C."/>
            <person name="Murphy C."/>
            <person name="Pearson M."/>
            <person name="Poon T.W."/>
            <person name="Priest M."/>
            <person name="Roberts A."/>
            <person name="Saif S."/>
            <person name="Shea T."/>
            <person name="Sisk P."/>
            <person name="Sykes S."/>
            <person name="Wortman J."/>
            <person name="Nusbaum C."/>
            <person name="Birren B."/>
        </authorList>
    </citation>
    <scope>NUCLEOTIDE SEQUENCE [LARGE SCALE GENOMIC DNA]</scope>
    <source>
        <strain evidence="3 5">ATCC BAA-383</strain>
    </source>
</reference>
<dbReference type="Proteomes" id="UP000014157">
    <property type="component" value="Unassembled WGS sequence"/>
</dbReference>
<proteinExistence type="predicted"/>
<evidence type="ECO:0000313" key="3">
    <source>
        <dbReference type="EMBL" id="EOT72062.1"/>
    </source>
</evidence>
<dbReference type="Proteomes" id="UP000013781">
    <property type="component" value="Unassembled WGS sequence"/>
</dbReference>
<dbReference type="Pfam" id="PF12679">
    <property type="entry name" value="ABC2_membrane_2"/>
    <property type="match status" value="1"/>
</dbReference>
<gene>
    <name evidence="3" type="ORF">I586_01870</name>
    <name evidence="2" type="ORF">UAY_02032</name>
</gene>
<dbReference type="AlphaFoldDB" id="R2SVI9"/>
<feature type="transmembrane region" description="Helical" evidence="1">
    <location>
        <begin position="295"/>
        <end position="315"/>
    </location>
</feature>
<dbReference type="RefSeq" id="WP_010765402.1">
    <property type="nucleotide sequence ID" value="NZ_ASWB01000002.1"/>
</dbReference>
<feature type="transmembrane region" description="Helical" evidence="1">
    <location>
        <begin position="213"/>
        <end position="241"/>
    </location>
</feature>
<sequence length="364" mass="41413">MNKKLFIFELKKFLKEKKNLFIFSLIVFFLGATFFQTIIRQNELRKKDIRQTVSFYNVATQNILTLSDGQGLGKEETKQLNLLSDIADNLNIVVTLKKNNQYIKSYPYQIILFKQMLSLEKEHGIALWENKAIITQLKRLKILQSQNIDESFDEKGTTGFLFLLTFLKNSFSFLGMGVIILLFMDLWSGEKNSGISLLYTLPIKRKAIEYSKLYLAISISCVILLTSSIIAFLVGTIYSGMGSADFPIVVVSNNQYLVIPLKVYLTKGIFLGILGIIVFICCIKLADTLFSQPSIILSVLLLLLGISFGIAQIIPDNYFPLNLIESWHYFSFHGKFTKFIVAIIIQLTTIVCLLKLSDTLKKRT</sequence>
<comment type="caution">
    <text evidence="2">The sequence shown here is derived from an EMBL/GenBank/DDBJ whole genome shotgun (WGS) entry which is preliminary data.</text>
</comment>
<dbReference type="EMBL" id="ASWB01000002">
    <property type="protein sequence ID" value="EOT72062.1"/>
    <property type="molecule type" value="Genomic_DNA"/>
</dbReference>
<keyword evidence="1" id="KW-0812">Transmembrane</keyword>
<dbReference type="STRING" id="155617.RV09_GL002721"/>
<evidence type="ECO:0000313" key="2">
    <source>
        <dbReference type="EMBL" id="EOH99255.1"/>
    </source>
</evidence>
<evidence type="ECO:0000256" key="1">
    <source>
        <dbReference type="SAM" id="Phobius"/>
    </source>
</evidence>
<dbReference type="HOGENOM" id="CLU_760182_0_0_9"/>
<dbReference type="EMBL" id="AJAS01000015">
    <property type="protein sequence ID" value="EOH99255.1"/>
    <property type="molecule type" value="Genomic_DNA"/>
</dbReference>
<reference evidence="2 4" key="1">
    <citation type="submission" date="2013-02" db="EMBL/GenBank/DDBJ databases">
        <title>The Genome Sequence of Enterococcus moraviensis BAA-383.</title>
        <authorList>
            <consortium name="The Broad Institute Genome Sequencing Platform"/>
            <consortium name="The Broad Institute Genome Sequencing Center for Infectious Disease"/>
            <person name="Earl A.M."/>
            <person name="Gilmore M.S."/>
            <person name="Lebreton F."/>
            <person name="Walker B."/>
            <person name="Young S.K."/>
            <person name="Zeng Q."/>
            <person name="Gargeya S."/>
            <person name="Fitzgerald M."/>
            <person name="Haas B."/>
            <person name="Abouelleil A."/>
            <person name="Alvarado L."/>
            <person name="Arachchi H.M."/>
            <person name="Berlin A.M."/>
            <person name="Chapman S.B."/>
            <person name="Dewar J."/>
            <person name="Goldberg J."/>
            <person name="Griggs A."/>
            <person name="Gujja S."/>
            <person name="Hansen M."/>
            <person name="Howarth C."/>
            <person name="Imamovic A."/>
            <person name="Larimer J."/>
            <person name="McCowan C."/>
            <person name="Murphy C."/>
            <person name="Neiman D."/>
            <person name="Pearson M."/>
            <person name="Priest M."/>
            <person name="Roberts A."/>
            <person name="Saif S."/>
            <person name="Shea T."/>
            <person name="Sisk P."/>
            <person name="Sykes S."/>
            <person name="Wortman J."/>
            <person name="Nusbaum C."/>
            <person name="Birren B."/>
        </authorList>
    </citation>
    <scope>NUCLEOTIDE SEQUENCE [LARGE SCALE GENOMIC DNA]</scope>
    <source>
        <strain evidence="2 4">ATCC BAA-383</strain>
    </source>
</reference>
<dbReference type="PANTHER" id="PTHR37305">
    <property type="entry name" value="INTEGRAL MEMBRANE PROTEIN-RELATED"/>
    <property type="match status" value="1"/>
</dbReference>
<dbReference type="GO" id="GO:0140359">
    <property type="term" value="F:ABC-type transporter activity"/>
    <property type="evidence" value="ECO:0007669"/>
    <property type="project" value="InterPro"/>
</dbReference>
<protein>
    <recommendedName>
        <fullName evidence="6">ABC transporter permease</fullName>
    </recommendedName>
</protein>
<dbReference type="GO" id="GO:0005886">
    <property type="term" value="C:plasma membrane"/>
    <property type="evidence" value="ECO:0007669"/>
    <property type="project" value="UniProtKB-SubCell"/>
</dbReference>
<feature type="transmembrane region" description="Helical" evidence="1">
    <location>
        <begin position="335"/>
        <end position="354"/>
    </location>
</feature>
<dbReference type="PATRIC" id="fig|1158609.3.peg.1981"/>
<evidence type="ECO:0000313" key="4">
    <source>
        <dbReference type="Proteomes" id="UP000013781"/>
    </source>
</evidence>
<keyword evidence="1" id="KW-1133">Transmembrane helix</keyword>
<feature type="transmembrane region" description="Helical" evidence="1">
    <location>
        <begin position="261"/>
        <end position="283"/>
    </location>
</feature>
<keyword evidence="1" id="KW-0472">Membrane</keyword>
<dbReference type="PANTHER" id="PTHR37305:SF1">
    <property type="entry name" value="MEMBRANE PROTEIN"/>
    <property type="match status" value="1"/>
</dbReference>
<organism evidence="2 4">
    <name type="scientific">Enterococcus moraviensis ATCC BAA-383</name>
    <dbReference type="NCBI Taxonomy" id="1158609"/>
    <lineage>
        <taxon>Bacteria</taxon>
        <taxon>Bacillati</taxon>
        <taxon>Bacillota</taxon>
        <taxon>Bacilli</taxon>
        <taxon>Lactobacillales</taxon>
        <taxon>Enterococcaceae</taxon>
        <taxon>Enterococcus</taxon>
    </lineage>
</organism>
<evidence type="ECO:0008006" key="6">
    <source>
        <dbReference type="Google" id="ProtNLM"/>
    </source>
</evidence>